<comment type="similarity">
    <text evidence="1 4">Belongs to the GrpE family.</text>
</comment>
<dbReference type="GO" id="GO:0051082">
    <property type="term" value="F:unfolded protein binding"/>
    <property type="evidence" value="ECO:0007669"/>
    <property type="project" value="TreeGrafter"/>
</dbReference>
<feature type="compositionally biased region" description="Basic and acidic residues" evidence="5">
    <location>
        <begin position="24"/>
        <end position="43"/>
    </location>
</feature>
<gene>
    <name evidence="6" type="primary">grpE</name>
    <name evidence="6" type="ORF">K9W45_04870</name>
</gene>
<reference evidence="6" key="1">
    <citation type="journal article" date="2022" name="Nat. Microbiol.">
        <title>Unique mobile elements and scalable gene flow at the prokaryote-eukaryote boundary revealed by circularized Asgard archaea genomes.</title>
        <authorList>
            <person name="Wu F."/>
            <person name="Speth D.R."/>
            <person name="Philosof A."/>
            <person name="Cremiere A."/>
            <person name="Narayanan A."/>
            <person name="Barco R.A."/>
            <person name="Connon S.A."/>
            <person name="Amend J.P."/>
            <person name="Antoshechkin I.A."/>
            <person name="Orphan V.J."/>
        </authorList>
    </citation>
    <scope>NUCLEOTIDE SEQUENCE</scope>
    <source>
        <strain evidence="6">PM71</strain>
    </source>
</reference>
<dbReference type="HAMAP" id="MF_01151">
    <property type="entry name" value="GrpE"/>
    <property type="match status" value="1"/>
</dbReference>
<dbReference type="GO" id="GO:0000774">
    <property type="term" value="F:adenyl-nucleotide exchange factor activity"/>
    <property type="evidence" value="ECO:0007669"/>
    <property type="project" value="InterPro"/>
</dbReference>
<dbReference type="GO" id="GO:0051087">
    <property type="term" value="F:protein-folding chaperone binding"/>
    <property type="evidence" value="ECO:0007669"/>
    <property type="project" value="InterPro"/>
</dbReference>
<organism evidence="6">
    <name type="scientific">Candidatus Heimdallarchaeum aukensis</name>
    <dbReference type="NCBI Taxonomy" id="2876573"/>
    <lineage>
        <taxon>Archaea</taxon>
        <taxon>Promethearchaeati</taxon>
        <taxon>Candidatus Heimdallarchaeota</taxon>
        <taxon>Candidatus Heimdallarchaeia (ex Rinke et al. 2021) (nom. nud.)</taxon>
        <taxon>Candidatus Heimdallarchaeales</taxon>
        <taxon>Candidatus Heimdallarchaeaceae</taxon>
        <taxon>Candidatus Heimdallarchaeum</taxon>
    </lineage>
</organism>
<keyword evidence="2 3" id="KW-0143">Chaperone</keyword>
<feature type="region of interest" description="Disordered" evidence="5">
    <location>
        <begin position="19"/>
        <end position="47"/>
    </location>
</feature>
<evidence type="ECO:0000256" key="3">
    <source>
        <dbReference type="RuleBase" id="RU000639"/>
    </source>
</evidence>
<accession>A0A9Y1BN48</accession>
<evidence type="ECO:0000313" key="6">
    <source>
        <dbReference type="EMBL" id="UJG41795.1"/>
    </source>
</evidence>
<proteinExistence type="inferred from homology"/>
<evidence type="ECO:0000256" key="1">
    <source>
        <dbReference type="ARBA" id="ARBA00009054"/>
    </source>
</evidence>
<dbReference type="PANTHER" id="PTHR21237">
    <property type="entry name" value="GRPE PROTEIN"/>
    <property type="match status" value="1"/>
</dbReference>
<dbReference type="EMBL" id="CP084166">
    <property type="protein sequence ID" value="UJG41795.1"/>
    <property type="molecule type" value="Genomic_DNA"/>
</dbReference>
<dbReference type="Gene3D" id="2.30.22.10">
    <property type="entry name" value="Head domain of nucleotide exchange factor GrpE"/>
    <property type="match status" value="1"/>
</dbReference>
<keyword evidence="3" id="KW-0346">Stress response</keyword>
<dbReference type="InterPro" id="IPR013805">
    <property type="entry name" value="GrpE_CC"/>
</dbReference>
<dbReference type="SUPFAM" id="SSF51064">
    <property type="entry name" value="Head domain of nucleotide exchange factor GrpE"/>
    <property type="match status" value="1"/>
</dbReference>
<dbReference type="PANTHER" id="PTHR21237:SF23">
    <property type="entry name" value="GRPE PROTEIN HOMOLOG, MITOCHONDRIAL"/>
    <property type="match status" value="1"/>
</dbReference>
<evidence type="ECO:0000256" key="4">
    <source>
        <dbReference type="RuleBase" id="RU004478"/>
    </source>
</evidence>
<name>A0A9Y1BN48_9ARCH</name>
<dbReference type="InterPro" id="IPR009012">
    <property type="entry name" value="GrpE_head"/>
</dbReference>
<protein>
    <recommendedName>
        <fullName evidence="3">Protein GrpE</fullName>
    </recommendedName>
</protein>
<dbReference type="Pfam" id="PF01025">
    <property type="entry name" value="GrpE"/>
    <property type="match status" value="1"/>
</dbReference>
<dbReference type="GO" id="GO:0006457">
    <property type="term" value="P:protein folding"/>
    <property type="evidence" value="ECO:0007669"/>
    <property type="project" value="InterPro"/>
</dbReference>
<comment type="function">
    <text evidence="3">Participates actively in the response to hyperosmotic and heat shock by preventing the aggregation of stress-denatured proteins, in association with DnaK and GrpE. It is the nucleotide exchange factor for DnaK and may function as a thermosensor. Unfolded proteins bind initially to DnaJ; upon interaction with the DnaJ-bound protein, DnaK hydrolyzes its bound ATP, resulting in the formation of a stable complex. GrpE releases ADP from DnaK; ATP binding to DnaK triggers the release of the substrate protein, thus completing the reaction cycle. Several rounds of ATP-dependent interactions between DnaJ, DnaK and GrpE are required for fully efficient folding.</text>
</comment>
<evidence type="ECO:0000256" key="5">
    <source>
        <dbReference type="SAM" id="MobiDB-lite"/>
    </source>
</evidence>
<dbReference type="AlphaFoldDB" id="A0A9Y1BN48"/>
<dbReference type="PROSITE" id="PS01071">
    <property type="entry name" value="GRPE"/>
    <property type="match status" value="1"/>
</dbReference>
<dbReference type="InterPro" id="IPR000740">
    <property type="entry name" value="GrpE"/>
</dbReference>
<dbReference type="PRINTS" id="PR00773">
    <property type="entry name" value="GRPEPROTEIN"/>
</dbReference>
<evidence type="ECO:0000256" key="2">
    <source>
        <dbReference type="ARBA" id="ARBA00023186"/>
    </source>
</evidence>
<dbReference type="GO" id="GO:0042803">
    <property type="term" value="F:protein homodimerization activity"/>
    <property type="evidence" value="ECO:0007669"/>
    <property type="project" value="InterPro"/>
</dbReference>
<dbReference type="Gene3D" id="3.90.20.20">
    <property type="match status" value="1"/>
</dbReference>
<sequence>MYEEEKELVEVDVNEEGIEEISVDEQKQEAESKEEVEEKKESQDEVDEIEELRKSLKALFSDPEALIEQYVQLYKELKETKEKRDEYLYLAQKTQANLENYRKQVLKDQQWANFHNKSKILEKFLSIYDDLARTQAEFDKNPDIEHVKEALRMIFDNFKATFDNLEVKVISPKEGEKFNPRIHEAIHVLELEDKENNSIVEVVSLGFMLQDLVLRPAKVVISKVKSKQKEENKDQGD</sequence>
<dbReference type="Proteomes" id="UP001201020">
    <property type="component" value="Chromosome"/>
</dbReference>
<dbReference type="SUPFAM" id="SSF58014">
    <property type="entry name" value="Coiled-coil domain of nucleotide exchange factor GrpE"/>
    <property type="match status" value="1"/>
</dbReference>